<evidence type="ECO:0000256" key="6">
    <source>
        <dbReference type="ARBA" id="ARBA00047615"/>
    </source>
</evidence>
<keyword evidence="3 8" id="KW-0547">Nucleotide-binding</keyword>
<dbReference type="CDD" id="cd02020">
    <property type="entry name" value="CMPK"/>
    <property type="match status" value="1"/>
</dbReference>
<dbReference type="PANTHER" id="PTHR21299:SF2">
    <property type="entry name" value="CYTIDYLATE KINASE"/>
    <property type="match status" value="1"/>
</dbReference>
<evidence type="ECO:0000256" key="7">
    <source>
        <dbReference type="ARBA" id="ARBA00048478"/>
    </source>
</evidence>
<dbReference type="GO" id="GO:0015949">
    <property type="term" value="P:nucleobase-containing small molecule interconversion"/>
    <property type="evidence" value="ECO:0007669"/>
    <property type="project" value="TreeGrafter"/>
</dbReference>
<feature type="domain" description="Cytidylate kinase" evidence="9">
    <location>
        <begin position="7"/>
        <end position="219"/>
    </location>
</feature>
<comment type="caution">
    <text evidence="10">The sequence shown here is derived from an EMBL/GenBank/DDBJ whole genome shotgun (WGS) entry which is preliminary data.</text>
</comment>
<comment type="catalytic activity">
    <reaction evidence="7 8">
        <text>CMP + ATP = CDP + ADP</text>
        <dbReference type="Rhea" id="RHEA:11600"/>
        <dbReference type="ChEBI" id="CHEBI:30616"/>
        <dbReference type="ChEBI" id="CHEBI:58069"/>
        <dbReference type="ChEBI" id="CHEBI:60377"/>
        <dbReference type="ChEBI" id="CHEBI:456216"/>
        <dbReference type="EC" id="2.7.4.25"/>
    </reaction>
</comment>
<evidence type="ECO:0000256" key="5">
    <source>
        <dbReference type="ARBA" id="ARBA00022840"/>
    </source>
</evidence>
<evidence type="ECO:0000256" key="1">
    <source>
        <dbReference type="ARBA" id="ARBA00009427"/>
    </source>
</evidence>
<evidence type="ECO:0000256" key="4">
    <source>
        <dbReference type="ARBA" id="ARBA00022777"/>
    </source>
</evidence>
<dbReference type="EC" id="2.7.4.25" evidence="8"/>
<dbReference type="InterPro" id="IPR027417">
    <property type="entry name" value="P-loop_NTPase"/>
</dbReference>
<evidence type="ECO:0000259" key="9">
    <source>
        <dbReference type="Pfam" id="PF02224"/>
    </source>
</evidence>
<evidence type="ECO:0000256" key="3">
    <source>
        <dbReference type="ARBA" id="ARBA00022741"/>
    </source>
</evidence>
<proteinExistence type="inferred from homology"/>
<gene>
    <name evidence="8" type="primary">cmk</name>
    <name evidence="10" type="ORF">ENV62_00820</name>
</gene>
<dbReference type="HAMAP" id="MF_00238">
    <property type="entry name" value="Cytidyl_kinase_type1"/>
    <property type="match status" value="1"/>
</dbReference>
<comment type="similarity">
    <text evidence="1 8">Belongs to the cytidylate kinase family. Type 1 subfamily.</text>
</comment>
<dbReference type="GO" id="GO:0036431">
    <property type="term" value="F:dCMP kinase activity"/>
    <property type="evidence" value="ECO:0007669"/>
    <property type="project" value="InterPro"/>
</dbReference>
<keyword evidence="5 8" id="KW-0067">ATP-binding</keyword>
<keyword evidence="8" id="KW-0963">Cytoplasm</keyword>
<protein>
    <recommendedName>
        <fullName evidence="8">Cytidylate kinase</fullName>
        <shortName evidence="8">CK</shortName>
        <ecNumber evidence="8">2.7.4.25</ecNumber>
    </recommendedName>
    <alternativeName>
        <fullName evidence="8">Cytidine monophosphate kinase</fullName>
        <shortName evidence="8">CMP kinase</shortName>
    </alternativeName>
</protein>
<dbReference type="GO" id="GO:0005829">
    <property type="term" value="C:cytosol"/>
    <property type="evidence" value="ECO:0007669"/>
    <property type="project" value="TreeGrafter"/>
</dbReference>
<dbReference type="AlphaFoldDB" id="A0A7C3WGG0"/>
<keyword evidence="4 8" id="KW-0418">Kinase</keyword>
<evidence type="ECO:0000313" key="10">
    <source>
        <dbReference type="EMBL" id="HGB13770.1"/>
    </source>
</evidence>
<feature type="binding site" evidence="8">
    <location>
        <begin position="11"/>
        <end position="19"/>
    </location>
    <ligand>
        <name>ATP</name>
        <dbReference type="ChEBI" id="CHEBI:30616"/>
    </ligand>
</feature>
<accession>A0A7C3WGG0</accession>
<dbReference type="Gene3D" id="3.40.50.300">
    <property type="entry name" value="P-loop containing nucleotide triphosphate hydrolases"/>
    <property type="match status" value="1"/>
</dbReference>
<dbReference type="NCBIfam" id="TIGR00017">
    <property type="entry name" value="cmk"/>
    <property type="match status" value="1"/>
</dbReference>
<reference evidence="10" key="1">
    <citation type="journal article" date="2020" name="mSystems">
        <title>Genome- and Community-Level Interaction Insights into Carbon Utilization and Element Cycling Functions of Hydrothermarchaeota in Hydrothermal Sediment.</title>
        <authorList>
            <person name="Zhou Z."/>
            <person name="Liu Y."/>
            <person name="Xu W."/>
            <person name="Pan J."/>
            <person name="Luo Z.H."/>
            <person name="Li M."/>
        </authorList>
    </citation>
    <scope>NUCLEOTIDE SEQUENCE [LARGE SCALE GENOMIC DNA]</scope>
    <source>
        <strain evidence="10">SpSt-776</strain>
    </source>
</reference>
<organism evidence="10">
    <name type="scientific">Desulfobacca acetoxidans</name>
    <dbReference type="NCBI Taxonomy" id="60893"/>
    <lineage>
        <taxon>Bacteria</taxon>
        <taxon>Pseudomonadati</taxon>
        <taxon>Thermodesulfobacteriota</taxon>
        <taxon>Desulfobaccia</taxon>
        <taxon>Desulfobaccales</taxon>
        <taxon>Desulfobaccaceae</taxon>
        <taxon>Desulfobacca</taxon>
    </lineage>
</organism>
<dbReference type="InterPro" id="IPR003136">
    <property type="entry name" value="Cytidylate_kin"/>
</dbReference>
<keyword evidence="2 8" id="KW-0808">Transferase</keyword>
<dbReference type="PANTHER" id="PTHR21299">
    <property type="entry name" value="CYTIDYLATE KINASE/PANTOATE-BETA-ALANINE LIGASE"/>
    <property type="match status" value="1"/>
</dbReference>
<dbReference type="Pfam" id="PF02224">
    <property type="entry name" value="Cytidylate_kin"/>
    <property type="match status" value="1"/>
</dbReference>
<dbReference type="EMBL" id="DTHB01000014">
    <property type="protein sequence ID" value="HGB13770.1"/>
    <property type="molecule type" value="Genomic_DNA"/>
</dbReference>
<dbReference type="GO" id="GO:0005524">
    <property type="term" value="F:ATP binding"/>
    <property type="evidence" value="ECO:0007669"/>
    <property type="project" value="UniProtKB-UniRule"/>
</dbReference>
<name>A0A7C3WGG0_9BACT</name>
<comment type="subcellular location">
    <subcellularLocation>
        <location evidence="8">Cytoplasm</location>
    </subcellularLocation>
</comment>
<evidence type="ECO:0000256" key="8">
    <source>
        <dbReference type="HAMAP-Rule" id="MF_00238"/>
    </source>
</evidence>
<dbReference type="SUPFAM" id="SSF52540">
    <property type="entry name" value="P-loop containing nucleoside triphosphate hydrolases"/>
    <property type="match status" value="1"/>
</dbReference>
<dbReference type="GO" id="GO:0006220">
    <property type="term" value="P:pyrimidine nucleotide metabolic process"/>
    <property type="evidence" value="ECO:0007669"/>
    <property type="project" value="UniProtKB-UniRule"/>
</dbReference>
<evidence type="ECO:0000256" key="2">
    <source>
        <dbReference type="ARBA" id="ARBA00022679"/>
    </source>
</evidence>
<sequence>MGRRHIITIDGPAGAGKSTVARSLARALGYLYLDSGALYRAVAWQALKQRLDLQDPQALSAFLKDFKPRIVSDETGFHLFIHGREITQELRTPEVSREASRVAAVPRVRRWVTERLRSLARNGGVVAEGRDMGSVVFPAAEVKFFLTADLAVRAARRRQEWQKEQVAVDLQETMTELAARDRQDETRTASPLVAPKGAISLDTTGLTPEEVVNRCLTVIRGALAGKNS</sequence>
<dbReference type="InterPro" id="IPR011994">
    <property type="entry name" value="Cytidylate_kinase_dom"/>
</dbReference>
<comment type="catalytic activity">
    <reaction evidence="6 8">
        <text>dCMP + ATP = dCDP + ADP</text>
        <dbReference type="Rhea" id="RHEA:25094"/>
        <dbReference type="ChEBI" id="CHEBI:30616"/>
        <dbReference type="ChEBI" id="CHEBI:57566"/>
        <dbReference type="ChEBI" id="CHEBI:58593"/>
        <dbReference type="ChEBI" id="CHEBI:456216"/>
        <dbReference type="EC" id="2.7.4.25"/>
    </reaction>
</comment>